<dbReference type="InterPro" id="IPR036392">
    <property type="entry name" value="PLAT/LH2_dom_sf"/>
</dbReference>
<dbReference type="Gene3D" id="2.60.60.20">
    <property type="entry name" value="PLAT/LH2 domain"/>
    <property type="match status" value="1"/>
</dbReference>
<dbReference type="PROSITE" id="PS50095">
    <property type="entry name" value="PLAT"/>
    <property type="match status" value="1"/>
</dbReference>
<feature type="transmembrane region" description="Helical" evidence="2">
    <location>
        <begin position="70"/>
        <end position="92"/>
    </location>
</feature>
<feature type="domain" description="PLAT" evidence="3">
    <location>
        <begin position="118"/>
        <end position="239"/>
    </location>
</feature>
<dbReference type="Pfam" id="PF01477">
    <property type="entry name" value="PLAT"/>
    <property type="match status" value="1"/>
</dbReference>
<dbReference type="GO" id="GO:0005262">
    <property type="term" value="F:calcium channel activity"/>
    <property type="evidence" value="ECO:0007669"/>
    <property type="project" value="TreeGrafter"/>
</dbReference>
<evidence type="ECO:0000256" key="1">
    <source>
        <dbReference type="PROSITE-ProRule" id="PRU00152"/>
    </source>
</evidence>
<accession>A0A9J6G4N6</accession>
<gene>
    <name evidence="4" type="ORF">HPB48_001944</name>
</gene>
<keyword evidence="2" id="KW-0812">Transmembrane</keyword>
<keyword evidence="5" id="KW-1185">Reference proteome</keyword>
<feature type="transmembrane region" description="Helical" evidence="2">
    <location>
        <begin position="482"/>
        <end position="504"/>
    </location>
</feature>
<dbReference type="PANTHER" id="PTHR10877">
    <property type="entry name" value="POLYCYSTIN FAMILY MEMBER"/>
    <property type="match status" value="1"/>
</dbReference>
<dbReference type="VEuPathDB" id="VectorBase:HLOH_053409"/>
<dbReference type="InterPro" id="IPR051223">
    <property type="entry name" value="Polycystin"/>
</dbReference>
<dbReference type="GO" id="GO:0050982">
    <property type="term" value="P:detection of mechanical stimulus"/>
    <property type="evidence" value="ECO:0007669"/>
    <property type="project" value="TreeGrafter"/>
</dbReference>
<dbReference type="SUPFAM" id="SSF49723">
    <property type="entry name" value="Lipase/lipooxygenase domain (PLAT/LH2 domain)"/>
    <property type="match status" value="1"/>
</dbReference>
<keyword evidence="2" id="KW-1133">Transmembrane helix</keyword>
<dbReference type="AlphaFoldDB" id="A0A9J6G4N6"/>
<reference evidence="4 5" key="1">
    <citation type="journal article" date="2020" name="Cell">
        <title>Large-Scale Comparative Analyses of Tick Genomes Elucidate Their Genetic Diversity and Vector Capacities.</title>
        <authorList>
            <consortium name="Tick Genome and Microbiome Consortium (TIGMIC)"/>
            <person name="Jia N."/>
            <person name="Wang J."/>
            <person name="Shi W."/>
            <person name="Du L."/>
            <person name="Sun Y."/>
            <person name="Zhan W."/>
            <person name="Jiang J.F."/>
            <person name="Wang Q."/>
            <person name="Zhang B."/>
            <person name="Ji P."/>
            <person name="Bell-Sakyi L."/>
            <person name="Cui X.M."/>
            <person name="Yuan T.T."/>
            <person name="Jiang B.G."/>
            <person name="Yang W.F."/>
            <person name="Lam T.T."/>
            <person name="Chang Q.C."/>
            <person name="Ding S.J."/>
            <person name="Wang X.J."/>
            <person name="Zhu J.G."/>
            <person name="Ruan X.D."/>
            <person name="Zhao L."/>
            <person name="Wei J.T."/>
            <person name="Ye R.Z."/>
            <person name="Que T.C."/>
            <person name="Du C.H."/>
            <person name="Zhou Y.H."/>
            <person name="Cheng J.X."/>
            <person name="Dai P.F."/>
            <person name="Guo W.B."/>
            <person name="Han X.H."/>
            <person name="Huang E.J."/>
            <person name="Li L.F."/>
            <person name="Wei W."/>
            <person name="Gao Y.C."/>
            <person name="Liu J.Z."/>
            <person name="Shao H.Z."/>
            <person name="Wang X."/>
            <person name="Wang C.C."/>
            <person name="Yang T.C."/>
            <person name="Huo Q.B."/>
            <person name="Li W."/>
            <person name="Chen H.Y."/>
            <person name="Chen S.E."/>
            <person name="Zhou L.G."/>
            <person name="Ni X.B."/>
            <person name="Tian J.H."/>
            <person name="Sheng Y."/>
            <person name="Liu T."/>
            <person name="Pan Y.S."/>
            <person name="Xia L.Y."/>
            <person name="Li J."/>
            <person name="Zhao F."/>
            <person name="Cao W.C."/>
        </authorList>
    </citation>
    <scope>NUCLEOTIDE SEQUENCE [LARGE SCALE GENOMIC DNA]</scope>
    <source>
        <strain evidence="4">HaeL-2018</strain>
    </source>
</reference>
<dbReference type="InterPro" id="IPR001024">
    <property type="entry name" value="PLAT/LH2_dom"/>
</dbReference>
<sequence length="549" mass="61591">MLYDKTIRRCPVQFSNVSRLGEIMCECHQNSTAVAGTSKKLAFSTHLKPLENVSAEDQGRAEKKEFNFYFLQYLIPILLAALWVNFVVLFYWTMKIAEIDEQTGAIAIAPENKPNSKEVYTLIFQTSYVQYAETTAKIQVELHGTEGTSGKFTLRDPRCNPYFLLAGSTNGLLLTTPATLGNIIVLSIFSDSEARGPAGQWHLKKIDVFHEGTPEKFLFVVDKWLRFQGQDHADILPFVEGHGKKMSIMFSLIFPSFVANTTWNKDAALRETFPRRIYIVAKLQEGTVTYCVQTLATCVLRRSAERTPPEPPVRARRVFRLCHLLVSVFAWPSGSRYTRLQRLVTILFLGVLTMFLVMLLQGFDPTSRSAPLTFGQEVEAGCITAAAVFLAGVVLQILFTFSKQLPPEKVRLASRDSHAEATKTARVLTVTKYTQYTRNPEIKIAYEMPEYRDESAANASKDARSSSLVEERVEEGILPTPFLYIGLLVALVLSVVLSGFMVPIGLKYGYEANISWFKSLIIAILLNNIVIDVVKSVAVAFYVASRKKK</sequence>
<comment type="caution">
    <text evidence="4">The sequence shown here is derived from an EMBL/GenBank/DDBJ whole genome shotgun (WGS) entry which is preliminary data.</text>
</comment>
<evidence type="ECO:0000256" key="2">
    <source>
        <dbReference type="SAM" id="Phobius"/>
    </source>
</evidence>
<evidence type="ECO:0000313" key="5">
    <source>
        <dbReference type="Proteomes" id="UP000821853"/>
    </source>
</evidence>
<dbReference type="GO" id="GO:0016020">
    <property type="term" value="C:membrane"/>
    <property type="evidence" value="ECO:0007669"/>
    <property type="project" value="TreeGrafter"/>
</dbReference>
<dbReference type="PANTHER" id="PTHR10877:SF183">
    <property type="entry name" value="AT14535P-RELATED"/>
    <property type="match status" value="1"/>
</dbReference>
<feature type="transmembrane region" description="Helical" evidence="2">
    <location>
        <begin position="383"/>
        <end position="401"/>
    </location>
</feature>
<dbReference type="OrthoDB" id="6506427at2759"/>
<evidence type="ECO:0000313" key="4">
    <source>
        <dbReference type="EMBL" id="KAH9370067.1"/>
    </source>
</evidence>
<feature type="transmembrane region" description="Helical" evidence="2">
    <location>
        <begin position="343"/>
        <end position="363"/>
    </location>
</feature>
<keyword evidence="2" id="KW-0472">Membrane</keyword>
<proteinExistence type="predicted"/>
<protein>
    <recommendedName>
        <fullName evidence="3">PLAT domain-containing protein</fullName>
    </recommendedName>
</protein>
<feature type="transmembrane region" description="Helical" evidence="2">
    <location>
        <begin position="516"/>
        <end position="544"/>
    </location>
</feature>
<comment type="caution">
    <text evidence="1">Lacks conserved residue(s) required for the propagation of feature annotation.</text>
</comment>
<name>A0A9J6G4N6_HAELO</name>
<dbReference type="EMBL" id="JABSTR010000005">
    <property type="protein sequence ID" value="KAH9370067.1"/>
    <property type="molecule type" value="Genomic_DNA"/>
</dbReference>
<organism evidence="4 5">
    <name type="scientific">Haemaphysalis longicornis</name>
    <name type="common">Bush tick</name>
    <dbReference type="NCBI Taxonomy" id="44386"/>
    <lineage>
        <taxon>Eukaryota</taxon>
        <taxon>Metazoa</taxon>
        <taxon>Ecdysozoa</taxon>
        <taxon>Arthropoda</taxon>
        <taxon>Chelicerata</taxon>
        <taxon>Arachnida</taxon>
        <taxon>Acari</taxon>
        <taxon>Parasitiformes</taxon>
        <taxon>Ixodida</taxon>
        <taxon>Ixodoidea</taxon>
        <taxon>Ixodidae</taxon>
        <taxon>Haemaphysalinae</taxon>
        <taxon>Haemaphysalis</taxon>
    </lineage>
</organism>
<evidence type="ECO:0000259" key="3">
    <source>
        <dbReference type="PROSITE" id="PS50095"/>
    </source>
</evidence>
<dbReference type="Proteomes" id="UP000821853">
    <property type="component" value="Chromosome 3"/>
</dbReference>